<dbReference type="Pfam" id="PF02153">
    <property type="entry name" value="PDH_N"/>
    <property type="match status" value="1"/>
</dbReference>
<protein>
    <submittedName>
        <fullName evidence="3">Prephenate dehydrogenase</fullName>
    </submittedName>
</protein>
<dbReference type="InterPro" id="IPR003099">
    <property type="entry name" value="Prephen_DH"/>
</dbReference>
<evidence type="ECO:0000313" key="4">
    <source>
        <dbReference type="Proteomes" id="UP000636010"/>
    </source>
</evidence>
<dbReference type="Pfam" id="PF20463">
    <property type="entry name" value="PDH_C"/>
    <property type="match status" value="1"/>
</dbReference>
<accession>A0ABQ1MGZ0</accession>
<gene>
    <name evidence="3" type="ORF">GCM10011506_25550</name>
</gene>
<dbReference type="InterPro" id="IPR050812">
    <property type="entry name" value="Preph/Arog_dehydrog"/>
</dbReference>
<comment type="caution">
    <text evidence="3">The sequence shown here is derived from an EMBL/GenBank/DDBJ whole genome shotgun (WGS) entry which is preliminary data.</text>
</comment>
<proteinExistence type="predicted"/>
<dbReference type="Gene3D" id="1.10.3660.10">
    <property type="entry name" value="6-phosphogluconate dehydrogenase C-terminal like domain"/>
    <property type="match status" value="1"/>
</dbReference>
<dbReference type="EMBL" id="BMEC01000008">
    <property type="protein sequence ID" value="GGC38994.1"/>
    <property type="molecule type" value="Genomic_DNA"/>
</dbReference>
<dbReference type="Proteomes" id="UP000636010">
    <property type="component" value="Unassembled WGS sequence"/>
</dbReference>
<dbReference type="SUPFAM" id="SSF51735">
    <property type="entry name" value="NAD(P)-binding Rossmann-fold domains"/>
    <property type="match status" value="1"/>
</dbReference>
<dbReference type="SUPFAM" id="SSF48179">
    <property type="entry name" value="6-phosphogluconate dehydrogenase C-terminal domain-like"/>
    <property type="match status" value="1"/>
</dbReference>
<keyword evidence="4" id="KW-1185">Reference proteome</keyword>
<evidence type="ECO:0000256" key="1">
    <source>
        <dbReference type="ARBA" id="ARBA00023002"/>
    </source>
</evidence>
<dbReference type="InterPro" id="IPR008927">
    <property type="entry name" value="6-PGluconate_DH-like_C_sf"/>
</dbReference>
<dbReference type="InterPro" id="IPR046826">
    <property type="entry name" value="PDH_N"/>
</dbReference>
<dbReference type="PANTHER" id="PTHR21363:SF0">
    <property type="entry name" value="PREPHENATE DEHYDROGENASE [NADP(+)]"/>
    <property type="match status" value="1"/>
</dbReference>
<name>A0ABQ1MGZ0_9BACT</name>
<evidence type="ECO:0000259" key="2">
    <source>
        <dbReference type="PROSITE" id="PS51176"/>
    </source>
</evidence>
<feature type="domain" description="Prephenate/arogenate dehydrogenase" evidence="2">
    <location>
        <begin position="1"/>
        <end position="282"/>
    </location>
</feature>
<sequence>MRVAIVGTGLIGGSLALALKKSAFASHVIGIDQNAEHLEKALSLKIIDDTATLQEACHAADIIILTIPVDAISKVLSHILEYIPETTTVVDMGSTKEKICNDIAFHPKRGCFVAAHPIAGTENTGPEAAIVDLFTGKKTIICEKEKSKPQALSQVEKLFRSLEMSIEYMTAKDHDLHIAYVSHLSHISSFTLGLTVLEKEKNEKLIFNMAGSGFASTVRLAKSSPEMWAPIFNQNSKNISAALGTYIENLQAFKEAIDTNDLQKTKGIMQQANAIRKVLDKG</sequence>
<organism evidence="3 4">
    <name type="scientific">Marivirga lumbricoides</name>
    <dbReference type="NCBI Taxonomy" id="1046115"/>
    <lineage>
        <taxon>Bacteria</taxon>
        <taxon>Pseudomonadati</taxon>
        <taxon>Bacteroidota</taxon>
        <taxon>Cytophagia</taxon>
        <taxon>Cytophagales</taxon>
        <taxon>Marivirgaceae</taxon>
        <taxon>Marivirga</taxon>
    </lineage>
</organism>
<dbReference type="PANTHER" id="PTHR21363">
    <property type="entry name" value="PREPHENATE DEHYDROGENASE"/>
    <property type="match status" value="1"/>
</dbReference>
<evidence type="ECO:0000313" key="3">
    <source>
        <dbReference type="EMBL" id="GGC38994.1"/>
    </source>
</evidence>
<dbReference type="Gene3D" id="3.40.50.720">
    <property type="entry name" value="NAD(P)-binding Rossmann-like Domain"/>
    <property type="match status" value="1"/>
</dbReference>
<dbReference type="PROSITE" id="PS51176">
    <property type="entry name" value="PDH_ADH"/>
    <property type="match status" value="1"/>
</dbReference>
<dbReference type="RefSeq" id="WP_188464011.1">
    <property type="nucleotide sequence ID" value="NZ_BAABHU010000008.1"/>
</dbReference>
<dbReference type="NCBIfam" id="NF006307">
    <property type="entry name" value="PRK08507.1"/>
    <property type="match status" value="1"/>
</dbReference>
<dbReference type="InterPro" id="IPR046825">
    <property type="entry name" value="PDH_C"/>
</dbReference>
<dbReference type="InterPro" id="IPR036291">
    <property type="entry name" value="NAD(P)-bd_dom_sf"/>
</dbReference>
<reference evidence="4" key="1">
    <citation type="journal article" date="2019" name="Int. J. Syst. Evol. Microbiol.">
        <title>The Global Catalogue of Microorganisms (GCM) 10K type strain sequencing project: providing services to taxonomists for standard genome sequencing and annotation.</title>
        <authorList>
            <consortium name="The Broad Institute Genomics Platform"/>
            <consortium name="The Broad Institute Genome Sequencing Center for Infectious Disease"/>
            <person name="Wu L."/>
            <person name="Ma J."/>
        </authorList>
    </citation>
    <scope>NUCLEOTIDE SEQUENCE [LARGE SCALE GENOMIC DNA]</scope>
    <source>
        <strain evidence="4">CGMCC 1.10832</strain>
    </source>
</reference>
<keyword evidence="1" id="KW-0560">Oxidoreductase</keyword>